<keyword evidence="1" id="KW-1185">Reference proteome</keyword>
<name>A0A914YGI7_9BILA</name>
<evidence type="ECO:0000313" key="2">
    <source>
        <dbReference type="WBParaSite" id="PSU_v2.g18430.t1"/>
    </source>
</evidence>
<dbReference type="AlphaFoldDB" id="A0A914YGI7"/>
<proteinExistence type="predicted"/>
<organism evidence="1 2">
    <name type="scientific">Panagrolaimus superbus</name>
    <dbReference type="NCBI Taxonomy" id="310955"/>
    <lineage>
        <taxon>Eukaryota</taxon>
        <taxon>Metazoa</taxon>
        <taxon>Ecdysozoa</taxon>
        <taxon>Nematoda</taxon>
        <taxon>Chromadorea</taxon>
        <taxon>Rhabditida</taxon>
        <taxon>Tylenchina</taxon>
        <taxon>Panagrolaimomorpha</taxon>
        <taxon>Panagrolaimoidea</taxon>
        <taxon>Panagrolaimidae</taxon>
        <taxon>Panagrolaimus</taxon>
    </lineage>
</organism>
<dbReference type="Proteomes" id="UP000887577">
    <property type="component" value="Unplaced"/>
</dbReference>
<dbReference type="WBParaSite" id="PSU_v2.g18430.t1">
    <property type="protein sequence ID" value="PSU_v2.g18430.t1"/>
    <property type="gene ID" value="PSU_v2.g18430"/>
</dbReference>
<evidence type="ECO:0000313" key="1">
    <source>
        <dbReference type="Proteomes" id="UP000887577"/>
    </source>
</evidence>
<sequence>MYAFADAEFFRATLCLRGEERTHVDASPRNAMIPGPGAEHLARAAAEVKNAGARLHAQHATQRGVLLFGERVMDAVLQLSLMVKIRGISII</sequence>
<protein>
    <submittedName>
        <fullName evidence="2">Uncharacterized protein</fullName>
    </submittedName>
</protein>
<reference evidence="2" key="1">
    <citation type="submission" date="2022-11" db="UniProtKB">
        <authorList>
            <consortium name="WormBaseParasite"/>
        </authorList>
    </citation>
    <scope>IDENTIFICATION</scope>
</reference>
<accession>A0A914YGI7</accession>